<evidence type="ECO:0000256" key="1">
    <source>
        <dbReference type="ARBA" id="ARBA00022898"/>
    </source>
</evidence>
<dbReference type="InterPro" id="IPR015424">
    <property type="entry name" value="PyrdxlP-dep_Trfase"/>
</dbReference>
<dbReference type="Gene3D" id="3.90.1150.10">
    <property type="entry name" value="Aspartate Aminotransferase, domain 1"/>
    <property type="match status" value="1"/>
</dbReference>
<dbReference type="SUPFAM" id="SSF53383">
    <property type="entry name" value="PLP-dependent transferases"/>
    <property type="match status" value="1"/>
</dbReference>
<protein>
    <submittedName>
        <fullName evidence="3">Aminotransferase class V-fold PLP-dependent enzyme</fullName>
    </submittedName>
</protein>
<dbReference type="InterPro" id="IPR015422">
    <property type="entry name" value="PyrdxlP-dep_Trfase_small"/>
</dbReference>
<keyword evidence="4" id="KW-1185">Reference proteome</keyword>
<dbReference type="GO" id="GO:0008483">
    <property type="term" value="F:transaminase activity"/>
    <property type="evidence" value="ECO:0007669"/>
    <property type="project" value="UniProtKB-KW"/>
</dbReference>
<dbReference type="Proteomes" id="UP000318585">
    <property type="component" value="Unassembled WGS sequence"/>
</dbReference>
<dbReference type="OrthoDB" id="9804366at2"/>
<evidence type="ECO:0000313" key="3">
    <source>
        <dbReference type="EMBL" id="TRX21149.1"/>
    </source>
</evidence>
<dbReference type="EMBL" id="VJZR01000006">
    <property type="protein sequence ID" value="TRX21149.1"/>
    <property type="molecule type" value="Genomic_DNA"/>
</dbReference>
<dbReference type="PANTHER" id="PTHR43092:SF2">
    <property type="entry name" value="HERCYNYLCYSTEINE SULFOXIDE LYASE"/>
    <property type="match status" value="1"/>
</dbReference>
<organism evidence="3 4">
    <name type="scientific">Flavobacterium franklandianum</name>
    <dbReference type="NCBI Taxonomy" id="2594430"/>
    <lineage>
        <taxon>Bacteria</taxon>
        <taxon>Pseudomonadati</taxon>
        <taxon>Bacteroidota</taxon>
        <taxon>Flavobacteriia</taxon>
        <taxon>Flavobacteriales</taxon>
        <taxon>Flavobacteriaceae</taxon>
        <taxon>Flavobacterium</taxon>
    </lineage>
</organism>
<dbReference type="PROSITE" id="PS51257">
    <property type="entry name" value="PROKAR_LIPOPROTEIN"/>
    <property type="match status" value="1"/>
</dbReference>
<keyword evidence="3" id="KW-0808">Transferase</keyword>
<dbReference type="InterPro" id="IPR000192">
    <property type="entry name" value="Aminotrans_V_dom"/>
</dbReference>
<accession>A0A553CKY0</accession>
<comment type="caution">
    <text evidence="3">The sequence shown here is derived from an EMBL/GenBank/DDBJ whole genome shotgun (WGS) entry which is preliminary data.</text>
</comment>
<name>A0A553CKY0_9FLAO</name>
<dbReference type="Pfam" id="PF00266">
    <property type="entry name" value="Aminotran_5"/>
    <property type="match status" value="1"/>
</dbReference>
<proteinExistence type="predicted"/>
<keyword evidence="3" id="KW-0032">Aminotransferase</keyword>
<dbReference type="RefSeq" id="WP_144071486.1">
    <property type="nucleotide sequence ID" value="NZ_VJZR01000006.1"/>
</dbReference>
<evidence type="ECO:0000259" key="2">
    <source>
        <dbReference type="Pfam" id="PF00266"/>
    </source>
</evidence>
<dbReference type="PANTHER" id="PTHR43092">
    <property type="entry name" value="L-CYSTEINE DESULFHYDRASE"/>
    <property type="match status" value="1"/>
</dbReference>
<dbReference type="InterPro" id="IPR015421">
    <property type="entry name" value="PyrdxlP-dep_Trfase_major"/>
</dbReference>
<feature type="domain" description="Aminotransferase class V" evidence="2">
    <location>
        <begin position="44"/>
        <end position="369"/>
    </location>
</feature>
<reference evidence="3 4" key="1">
    <citation type="submission" date="2019-07" db="EMBL/GenBank/DDBJ databases">
        <title>Novel species of Flavobacterium.</title>
        <authorList>
            <person name="Liu Q."/>
            <person name="Xin Y.-H."/>
        </authorList>
    </citation>
    <scope>NUCLEOTIDE SEQUENCE [LARGE SCALE GENOMIC DNA]</scope>
    <source>
        <strain evidence="3 4">LB3P56</strain>
    </source>
</reference>
<dbReference type="AlphaFoldDB" id="A0A553CKY0"/>
<evidence type="ECO:0000313" key="4">
    <source>
        <dbReference type="Proteomes" id="UP000318585"/>
    </source>
</evidence>
<keyword evidence="1" id="KW-0663">Pyridoxal phosphate</keyword>
<dbReference type="Gene3D" id="3.40.640.10">
    <property type="entry name" value="Type I PLP-dependent aspartate aminotransferase-like (Major domain)"/>
    <property type="match status" value="1"/>
</dbReference>
<gene>
    <name evidence="3" type="ORF">FNW17_09265</name>
</gene>
<sequence>MKSQFLLDETITFLNHGSFGACPKPIFEEYQRLQLELETEPVYFIQKKAAGYLKTARERLAKYVGCDSVDLFFTPNPTFAINTIMRSLHLESGDEILSTNHEYGAMDRTWNFYCKKSGAKYIRQNISLPVVSKEQILEEFWSGYTSKTKIVFLNQISSCTALIFPIKEICDKARELGLITIIDGAHVPGQMDLDLTALNPDFYTGTLHKWMLAPKGSSFLYVKKSFQEMLDPLIVGWGYESLSPGESQFLDYQEYQGTRDISAFLCTPKVIDFLEENNWESKTKECRSIVLNNYQRFCDLFNTQPICPITEEFLVQMASIPIKTSKPVELKELLFNTYKIEIPIMPLNGDYFIRYSINAYNSQEDLDILYKALQDIIATTDLLGV</sequence>